<accession>E3J2D3</accession>
<dbReference type="HOGENOM" id="CLU_598201_0_0_11"/>
<dbReference type="AlphaFoldDB" id="E3J2D3"/>
<evidence type="ECO:0000313" key="3">
    <source>
        <dbReference type="EMBL" id="ADP79305.1"/>
    </source>
</evidence>
<sequence length="457" mass="47316">MDNLSVVTTTRDDASPPAPLAPAPPEPPTTPTVSGTGPAAAEARTAALYRTPAEGRPARTGLARIPGARAAPRVRRITRASVQAAHATARAGRVTAAHTGLGLRWSGRRLVRLAWLLTAGVAGPARLARRRARKTRAVLARIGRRVERGLDRRLGVTLRSPGLGGRIFLTTTGGAVLLIAFGSVVLGVMGGGPAALRPLLPTPSAPAVVVATTTAAPPPVTESPGVPIAATRTFLLSAFAAGSGRPTAVTAASGGLPVGRMYRHVPRRGDDHLLTGELVFPLLPAPLACVAQVQLRLTLLASEGTIGDEGPYPLGVYPSALTGLARGVVPARVPTLDLVANRPRGDFDWTPYNLPNPVGDGDTAALAAAGQPGADGQPAATATRPREITADVTDLYTRWVEGMPTAKGRPGIRPGTPLVLAVRPEQTNALGDWQHTYGGSDTATPPVLLWTRRVHCH</sequence>
<dbReference type="InParanoid" id="E3J2D3"/>
<gene>
    <name evidence="3" type="ordered locus">FraEuI1c_1233</name>
</gene>
<feature type="region of interest" description="Disordered" evidence="1">
    <location>
        <begin position="1"/>
        <end position="42"/>
    </location>
</feature>
<feature type="compositionally biased region" description="Low complexity" evidence="1">
    <location>
        <begin position="31"/>
        <end position="42"/>
    </location>
</feature>
<dbReference type="STRING" id="298654.FraEuI1c_1233"/>
<reference evidence="3 4" key="1">
    <citation type="submission" date="2010-10" db="EMBL/GenBank/DDBJ databases">
        <title>Complete sequence of Frankia sp. EuI1c.</title>
        <authorList>
            <consortium name="US DOE Joint Genome Institute"/>
            <person name="Lucas S."/>
            <person name="Copeland A."/>
            <person name="Lapidus A."/>
            <person name="Cheng J.-F."/>
            <person name="Bruce D."/>
            <person name="Goodwin L."/>
            <person name="Pitluck S."/>
            <person name="Chertkov O."/>
            <person name="Detter J.C."/>
            <person name="Han C."/>
            <person name="Tapia R."/>
            <person name="Land M."/>
            <person name="Hauser L."/>
            <person name="Jeffries C."/>
            <person name="Kyrpides N."/>
            <person name="Ivanova N."/>
            <person name="Mikhailova N."/>
            <person name="Beauchemin N."/>
            <person name="Sen A."/>
            <person name="Sur S.A."/>
            <person name="Gtari M."/>
            <person name="Wall L."/>
            <person name="Tisa L."/>
            <person name="Woyke T."/>
        </authorList>
    </citation>
    <scope>NUCLEOTIDE SEQUENCE [LARGE SCALE GENOMIC DNA]</scope>
    <source>
        <strain evidence="4">DSM 45817 / CECT 9037 / EuI1c</strain>
    </source>
</reference>
<feature type="transmembrane region" description="Helical" evidence="2">
    <location>
        <begin position="167"/>
        <end position="189"/>
    </location>
</feature>
<evidence type="ECO:0000256" key="2">
    <source>
        <dbReference type="SAM" id="Phobius"/>
    </source>
</evidence>
<keyword evidence="2" id="KW-1133">Transmembrane helix</keyword>
<dbReference type="EMBL" id="CP002299">
    <property type="protein sequence ID" value="ADP79305.1"/>
    <property type="molecule type" value="Genomic_DNA"/>
</dbReference>
<dbReference type="RefSeq" id="WP_013422426.1">
    <property type="nucleotide sequence ID" value="NC_014666.1"/>
</dbReference>
<keyword evidence="4" id="KW-1185">Reference proteome</keyword>
<dbReference type="Proteomes" id="UP000002484">
    <property type="component" value="Chromosome"/>
</dbReference>
<keyword evidence="2" id="KW-0472">Membrane</keyword>
<proteinExistence type="predicted"/>
<feature type="compositionally biased region" description="Pro residues" evidence="1">
    <location>
        <begin position="16"/>
        <end position="30"/>
    </location>
</feature>
<dbReference type="KEGG" id="fri:FraEuI1c_1233"/>
<organism evidence="3 4">
    <name type="scientific">Pseudofrankia inefficax (strain DSM 45817 / CECT 9037 / DDB 130130 / EuI1c)</name>
    <name type="common">Frankia inefficax</name>
    <dbReference type="NCBI Taxonomy" id="298654"/>
    <lineage>
        <taxon>Bacteria</taxon>
        <taxon>Bacillati</taxon>
        <taxon>Actinomycetota</taxon>
        <taxon>Actinomycetes</taxon>
        <taxon>Frankiales</taxon>
        <taxon>Frankiaceae</taxon>
        <taxon>Pseudofrankia</taxon>
    </lineage>
</organism>
<dbReference type="OrthoDB" id="3211307at2"/>
<keyword evidence="2" id="KW-0812">Transmembrane</keyword>
<evidence type="ECO:0000256" key="1">
    <source>
        <dbReference type="SAM" id="MobiDB-lite"/>
    </source>
</evidence>
<evidence type="ECO:0000313" key="4">
    <source>
        <dbReference type="Proteomes" id="UP000002484"/>
    </source>
</evidence>
<protein>
    <submittedName>
        <fullName evidence="3">Uncharacterized protein</fullName>
    </submittedName>
</protein>
<name>E3J2D3_PSEI1</name>